<gene>
    <name evidence="2" type="ORF">SAMN05421820_10457</name>
</gene>
<proteinExistence type="predicted"/>
<keyword evidence="1" id="KW-0732">Signal</keyword>
<reference evidence="3" key="1">
    <citation type="submission" date="2016-10" db="EMBL/GenBank/DDBJ databases">
        <authorList>
            <person name="Varghese N."/>
            <person name="Submissions S."/>
        </authorList>
    </citation>
    <scope>NUCLEOTIDE SEQUENCE [LARGE SCALE GENOMIC DNA]</scope>
    <source>
        <strain evidence="3">DSM 19110</strain>
    </source>
</reference>
<dbReference type="AlphaFoldDB" id="A0A1G9U5G5"/>
<dbReference type="RefSeq" id="WP_074607109.1">
    <property type="nucleotide sequence ID" value="NZ_FNGY01000004.1"/>
</dbReference>
<evidence type="ECO:0000313" key="2">
    <source>
        <dbReference type="EMBL" id="SDM54815.1"/>
    </source>
</evidence>
<feature type="signal peptide" evidence="1">
    <location>
        <begin position="1"/>
        <end position="23"/>
    </location>
</feature>
<protein>
    <recommendedName>
        <fullName evidence="4">Lipid/polyisoprenoid-binding YceI-like domain-containing protein</fullName>
    </recommendedName>
</protein>
<keyword evidence="3" id="KW-1185">Reference proteome</keyword>
<name>A0A1G9U5G5_9SPHI</name>
<feature type="chain" id="PRO_5010270743" description="Lipid/polyisoprenoid-binding YceI-like domain-containing protein" evidence="1">
    <location>
        <begin position="24"/>
        <end position="184"/>
    </location>
</feature>
<accession>A0A1G9U5G5</accession>
<organism evidence="2 3">
    <name type="scientific">Pedobacter steynii</name>
    <dbReference type="NCBI Taxonomy" id="430522"/>
    <lineage>
        <taxon>Bacteria</taxon>
        <taxon>Pseudomonadati</taxon>
        <taxon>Bacteroidota</taxon>
        <taxon>Sphingobacteriia</taxon>
        <taxon>Sphingobacteriales</taxon>
        <taxon>Sphingobacteriaceae</taxon>
        <taxon>Pedobacter</taxon>
    </lineage>
</organism>
<dbReference type="Proteomes" id="UP000183200">
    <property type="component" value="Unassembled WGS sequence"/>
</dbReference>
<evidence type="ECO:0008006" key="4">
    <source>
        <dbReference type="Google" id="ProtNLM"/>
    </source>
</evidence>
<dbReference type="EMBL" id="FNGY01000004">
    <property type="protein sequence ID" value="SDM54815.1"/>
    <property type="molecule type" value="Genomic_DNA"/>
</dbReference>
<evidence type="ECO:0000313" key="3">
    <source>
        <dbReference type="Proteomes" id="UP000183200"/>
    </source>
</evidence>
<evidence type="ECO:0000256" key="1">
    <source>
        <dbReference type="SAM" id="SignalP"/>
    </source>
</evidence>
<dbReference type="OrthoDB" id="655872at2"/>
<sequence>MKIKTIFTYVFVLMFSGLSVAFAQSGVNSGLVSFEQNGKAYTTRQTNGHAMIGLDKKAIFGLRCSLEQDGRLLNVMIDLKKMGEFKPGKTVLSTMDDKAVANFAVFSDTGDGEASTKDITADSKTGTFTLTAVEVKGNIAVVSGSFEFSGKNSIEEGAEKNIAIKGSFENVQVRCLSPNLLKKH</sequence>